<evidence type="ECO:0000313" key="2">
    <source>
        <dbReference type="Proteomes" id="UP001164929"/>
    </source>
</evidence>
<sequence length="50" mass="5660">MKPYRPIGLVKEGVLLQQGALNHTSDGSWFQLPIMSDIWAYETHGFLILS</sequence>
<evidence type="ECO:0000313" key="1">
    <source>
        <dbReference type="EMBL" id="KAJ6967438.1"/>
    </source>
</evidence>
<keyword evidence="2" id="KW-1185">Reference proteome</keyword>
<accession>A0AAD6LHX8</accession>
<comment type="caution">
    <text evidence="1">The sequence shown here is derived from an EMBL/GenBank/DDBJ whole genome shotgun (WGS) entry which is preliminary data.</text>
</comment>
<gene>
    <name evidence="1" type="ORF">NC653_035598</name>
</gene>
<name>A0AAD6LHX8_9ROSI</name>
<dbReference type="AlphaFoldDB" id="A0AAD6LHX8"/>
<protein>
    <submittedName>
        <fullName evidence="1">Uncharacterized protein</fullName>
    </submittedName>
</protein>
<dbReference type="Proteomes" id="UP001164929">
    <property type="component" value="Chromosome 16"/>
</dbReference>
<organism evidence="1 2">
    <name type="scientific">Populus alba x Populus x berolinensis</name>
    <dbReference type="NCBI Taxonomy" id="444605"/>
    <lineage>
        <taxon>Eukaryota</taxon>
        <taxon>Viridiplantae</taxon>
        <taxon>Streptophyta</taxon>
        <taxon>Embryophyta</taxon>
        <taxon>Tracheophyta</taxon>
        <taxon>Spermatophyta</taxon>
        <taxon>Magnoliopsida</taxon>
        <taxon>eudicotyledons</taxon>
        <taxon>Gunneridae</taxon>
        <taxon>Pentapetalae</taxon>
        <taxon>rosids</taxon>
        <taxon>fabids</taxon>
        <taxon>Malpighiales</taxon>
        <taxon>Salicaceae</taxon>
        <taxon>Saliceae</taxon>
        <taxon>Populus</taxon>
    </lineage>
</organism>
<reference evidence="1 2" key="1">
    <citation type="journal article" date="2023" name="Mol. Ecol. Resour.">
        <title>Chromosome-level genome assembly of a triploid poplar Populus alba 'Berolinensis'.</title>
        <authorList>
            <person name="Chen S."/>
            <person name="Yu Y."/>
            <person name="Wang X."/>
            <person name="Wang S."/>
            <person name="Zhang T."/>
            <person name="Zhou Y."/>
            <person name="He R."/>
            <person name="Meng N."/>
            <person name="Wang Y."/>
            <person name="Liu W."/>
            <person name="Liu Z."/>
            <person name="Liu J."/>
            <person name="Guo Q."/>
            <person name="Huang H."/>
            <person name="Sederoff R.R."/>
            <person name="Wang G."/>
            <person name="Qu G."/>
            <person name="Chen S."/>
        </authorList>
    </citation>
    <scope>NUCLEOTIDE SEQUENCE [LARGE SCALE GENOMIC DNA]</scope>
    <source>
        <strain evidence="1">SC-2020</strain>
    </source>
</reference>
<dbReference type="EMBL" id="JAQIZT010000016">
    <property type="protein sequence ID" value="KAJ6967438.1"/>
    <property type="molecule type" value="Genomic_DNA"/>
</dbReference>
<proteinExistence type="predicted"/>